<name>A0A7V8JU83_9BURK</name>
<evidence type="ECO:0000313" key="2">
    <source>
        <dbReference type="Proteomes" id="UP000462435"/>
    </source>
</evidence>
<dbReference type="Gene3D" id="3.90.850.10">
    <property type="entry name" value="Fumarylacetoacetase-like, C-terminal domain"/>
    <property type="match status" value="1"/>
</dbReference>
<protein>
    <submittedName>
        <fullName evidence="1">2-keto-4-pentenoate hydratase</fullName>
    </submittedName>
</protein>
<proteinExistence type="predicted"/>
<gene>
    <name evidence="1" type="primary">mhpD_3</name>
    <name evidence="1" type="ORF">GAK35_01994</name>
</gene>
<dbReference type="InterPro" id="IPR036663">
    <property type="entry name" value="Fumarylacetoacetase_C_sf"/>
</dbReference>
<organism evidence="1 2">
    <name type="scientific">Herbaspirillum frisingense</name>
    <dbReference type="NCBI Taxonomy" id="92645"/>
    <lineage>
        <taxon>Bacteria</taxon>
        <taxon>Pseudomonadati</taxon>
        <taxon>Pseudomonadota</taxon>
        <taxon>Betaproteobacteria</taxon>
        <taxon>Burkholderiales</taxon>
        <taxon>Oxalobacteraceae</taxon>
        <taxon>Herbaspirillum</taxon>
    </lineage>
</organism>
<dbReference type="SUPFAM" id="SSF56529">
    <property type="entry name" value="FAH"/>
    <property type="match status" value="1"/>
</dbReference>
<comment type="caution">
    <text evidence="1">The sequence shown here is derived from an EMBL/GenBank/DDBJ whole genome shotgun (WGS) entry which is preliminary data.</text>
</comment>
<dbReference type="GO" id="GO:0008684">
    <property type="term" value="F:2-oxopent-4-enoate hydratase activity"/>
    <property type="evidence" value="ECO:0007669"/>
    <property type="project" value="TreeGrafter"/>
</dbReference>
<dbReference type="Proteomes" id="UP000462435">
    <property type="component" value="Unassembled WGS sequence"/>
</dbReference>
<reference evidence="2" key="1">
    <citation type="journal article" date="2020" name="MBio">
        <title>Horizontal gene transfer to a defensive symbiont with a reduced genome amongst a multipartite beetle microbiome.</title>
        <authorList>
            <person name="Waterworth S.C."/>
            <person name="Florez L.V."/>
            <person name="Rees E.R."/>
            <person name="Hertweck C."/>
            <person name="Kaltenpoth M."/>
            <person name="Kwan J.C."/>
        </authorList>
    </citation>
    <scope>NUCLEOTIDE SEQUENCE [LARGE SCALE GENOMIC DNA]</scope>
</reference>
<dbReference type="PANTHER" id="PTHR30143:SF0">
    <property type="entry name" value="2-KETO-4-PENTENOATE HYDRATASE"/>
    <property type="match status" value="1"/>
</dbReference>
<accession>A0A7V8JU83</accession>
<dbReference type="EMBL" id="WNDX01000052">
    <property type="protein sequence ID" value="KAF1043846.1"/>
    <property type="molecule type" value="Genomic_DNA"/>
</dbReference>
<evidence type="ECO:0000313" key="1">
    <source>
        <dbReference type="EMBL" id="KAF1043846.1"/>
    </source>
</evidence>
<sequence>MTTLLTASDELGHLLSTAYVQRGATAIVPPELEPPAADDAYRAQRAFLNRINARIGGWKVGAKSPEGPIQGAPLPLKGLHPTSAMLRRDQFGVLGIELEIMFALGRDFLPSDAAPTEREVIAGIAHIGTSMEIVSSRLAGWPEVPKLNQLADLQNHGALITGDLVAYDEGFNFRRPHTHLTFKGDDIFKGAGANPAGDPRRLLHWVVRHCQEQDIALPAGTVITAGSYTGMFFPKEMGMFIGQIEDLPPIELEII</sequence>
<dbReference type="PANTHER" id="PTHR30143">
    <property type="entry name" value="ACID HYDRATASE"/>
    <property type="match status" value="1"/>
</dbReference>
<dbReference type="GO" id="GO:0005737">
    <property type="term" value="C:cytoplasm"/>
    <property type="evidence" value="ECO:0007669"/>
    <property type="project" value="TreeGrafter"/>
</dbReference>
<dbReference type="InterPro" id="IPR050772">
    <property type="entry name" value="Hydratase-Decarb/MhpD_sf"/>
</dbReference>
<dbReference type="AlphaFoldDB" id="A0A7V8JU83"/>